<dbReference type="Proteomes" id="UP001152747">
    <property type="component" value="Unassembled WGS sequence"/>
</dbReference>
<proteinExistence type="predicted"/>
<evidence type="ECO:0008006" key="4">
    <source>
        <dbReference type="Google" id="ProtNLM"/>
    </source>
</evidence>
<organism evidence="2 3">
    <name type="scientific">Caenorhabditis angaria</name>
    <dbReference type="NCBI Taxonomy" id="860376"/>
    <lineage>
        <taxon>Eukaryota</taxon>
        <taxon>Metazoa</taxon>
        <taxon>Ecdysozoa</taxon>
        <taxon>Nematoda</taxon>
        <taxon>Chromadorea</taxon>
        <taxon>Rhabditida</taxon>
        <taxon>Rhabditina</taxon>
        <taxon>Rhabditomorpha</taxon>
        <taxon>Rhabditoidea</taxon>
        <taxon>Rhabditidae</taxon>
        <taxon>Peloderinae</taxon>
        <taxon>Caenorhabditis</taxon>
    </lineage>
</organism>
<keyword evidence="3" id="KW-1185">Reference proteome</keyword>
<dbReference type="AlphaFoldDB" id="A0A9P1I8J7"/>
<protein>
    <recommendedName>
        <fullName evidence="4">Nucleolus and neural progenitor protein-like N-terminal domain-containing protein</fullName>
    </recommendedName>
</protein>
<evidence type="ECO:0000313" key="3">
    <source>
        <dbReference type="Proteomes" id="UP001152747"/>
    </source>
</evidence>
<reference evidence="2" key="1">
    <citation type="submission" date="2022-11" db="EMBL/GenBank/DDBJ databases">
        <authorList>
            <person name="Kikuchi T."/>
        </authorList>
    </citation>
    <scope>NUCLEOTIDE SEQUENCE</scope>
    <source>
        <strain evidence="2">PS1010</strain>
    </source>
</reference>
<evidence type="ECO:0000256" key="1">
    <source>
        <dbReference type="SAM" id="MobiDB-lite"/>
    </source>
</evidence>
<evidence type="ECO:0000313" key="2">
    <source>
        <dbReference type="EMBL" id="CAI5441437.1"/>
    </source>
</evidence>
<sequence length="359" mass="40965">MESDDQSKLIDFIDSYSTSDPIQYFQHSPTKNHTLARSQNHALFCILDQMKIPISLESENVSKWLIYKQSAVHRHQKFFGMFRFLAKLVKKYNDTTILKKWNGIYKRSSNSGDDMYLFENDALRFIGCAYLRRIFLLDKIRETCCKCAENALGMLEIDHWTNLMLVIVAICGEVLSDSVEQMKSILKAWKFVGNVVKKVDSRFPETLDNFEVVQRILSCGISLSTESVESSSDYQSIIKLLKFSKEKMEDAQTENQIIEIRNKVLDDLKMEEVKKLTGSSKNDLGVSISRDEFLGLSNDSESPSTSHCSNDTLLSPTLFTSKSTKKQKAKKRKNPSSSSFDNSFLQSTLGLLTNNKKSK</sequence>
<gene>
    <name evidence="2" type="ORF">CAMP_LOCUS4074</name>
</gene>
<comment type="caution">
    <text evidence="2">The sequence shown here is derived from an EMBL/GenBank/DDBJ whole genome shotgun (WGS) entry which is preliminary data.</text>
</comment>
<name>A0A9P1I8J7_9PELO</name>
<dbReference type="OrthoDB" id="5816211at2759"/>
<accession>A0A9P1I8J7</accession>
<dbReference type="EMBL" id="CANHGI010000002">
    <property type="protein sequence ID" value="CAI5441437.1"/>
    <property type="molecule type" value="Genomic_DNA"/>
</dbReference>
<feature type="region of interest" description="Disordered" evidence="1">
    <location>
        <begin position="318"/>
        <end position="343"/>
    </location>
</feature>
<feature type="compositionally biased region" description="Basic residues" evidence="1">
    <location>
        <begin position="323"/>
        <end position="334"/>
    </location>
</feature>